<name>A0A1Q9D0G6_SYMMI</name>
<feature type="region of interest" description="Disordered" evidence="2">
    <location>
        <begin position="819"/>
        <end position="894"/>
    </location>
</feature>
<evidence type="ECO:0000313" key="3">
    <source>
        <dbReference type="EMBL" id="OLP88666.1"/>
    </source>
</evidence>
<reference evidence="3 4" key="1">
    <citation type="submission" date="2016-02" db="EMBL/GenBank/DDBJ databases">
        <title>Genome analysis of coral dinoflagellate symbionts highlights evolutionary adaptations to a symbiotic lifestyle.</title>
        <authorList>
            <person name="Aranda M."/>
            <person name="Li Y."/>
            <person name="Liew Y.J."/>
            <person name="Baumgarten S."/>
            <person name="Simakov O."/>
            <person name="Wilson M."/>
            <person name="Piel J."/>
            <person name="Ashoor H."/>
            <person name="Bougouffa S."/>
            <person name="Bajic V.B."/>
            <person name="Ryu T."/>
            <person name="Ravasi T."/>
            <person name="Bayer T."/>
            <person name="Micklem G."/>
            <person name="Kim H."/>
            <person name="Bhak J."/>
            <person name="Lajeunesse T.C."/>
            <person name="Voolstra C.R."/>
        </authorList>
    </citation>
    <scope>NUCLEOTIDE SEQUENCE [LARGE SCALE GENOMIC DNA]</scope>
    <source>
        <strain evidence="3 4">CCMP2467</strain>
    </source>
</reference>
<feature type="compositionally biased region" description="Basic and acidic residues" evidence="2">
    <location>
        <begin position="840"/>
        <end position="849"/>
    </location>
</feature>
<keyword evidence="1" id="KW-0175">Coiled coil</keyword>
<protein>
    <submittedName>
        <fullName evidence="3">Uncharacterized protein</fullName>
    </submittedName>
</protein>
<evidence type="ECO:0000256" key="1">
    <source>
        <dbReference type="SAM" id="Coils"/>
    </source>
</evidence>
<comment type="caution">
    <text evidence="3">The sequence shown here is derived from an EMBL/GenBank/DDBJ whole genome shotgun (WGS) entry which is preliminary data.</text>
</comment>
<sequence length="894" mass="101644">MEYYKLPHYGRLMVRGPGGQKLTKEARRAAFDSHCAEIDAPCCHPRLLVLKLKTWQLWDSDKFPILKIFVEHYQAWRTCIAKYMDVDVDVAKTELTRLFYGGKPTVELPFLLKLANEIQIEAMLLDKVGTIVGDRMNMLLFDGAYITCDDMEAEILILEACQLCADTAIPLTVRSWPTRMPLTLPRRALRDNLSTVKNDVSMVLDYRNCLINTIATLCPDCDVSAFQDQEEPLSARVLNATRLFDSQRPSGEGYRLVHICKEDILDVVTLIDTTAGRRHLELDIAAWQSLVESDTMTTWFILKLVSHDSPQEVGHAYELTGSSMETSMDFIEITTPLTCCAECDAPLARRDYVSARLYTLGDMKEVTCVSKRCGSKSCRVTHHYNFRSVETHKYHTLALEDMEYIFINSKVGFTIDFLDYHAALQFRGPLSNNAIEYAQSESLWEDPQQHYRWHREYADGQLYYMVLQEASNMWSSLQKDREPPSRQNGWFMAVDPKSSLVLAVTNMENPENNAVAKKIVIQAVSKAPHINCIIYDRMCACYQQLGRETALKKIKFWCVDRFHAQAHAPGCACSPLVHRRLDRRLEYVNTSAAEQTFAWFRNYASVLNTKAMASHIFHVLVYVKRHNDLIRRNYKKHLNAFSAMKKVARVNRVLRKPAAKKYVCRRPSASSRTAMKARKNVMKVHLKNKVLRQSESLLLSRLRDELQEERRRSARLEEELRARAPNKAASGVQPKRCWDTQSLSQTSLPDLRLPRYVFLPLSPSEVLRGLRSAMVELQEEKISLSLDRQSMMVALAEALELGGASNIHQAIAALEAQLAEPEALEEPEPAPDEGTAISGSDRRDPRRSQDEDELSLSFGDSAKGDCTFSTPLRLPPPSPMAGWLPPPRPSQGSS</sequence>
<dbReference type="OrthoDB" id="428070at2759"/>
<dbReference type="EMBL" id="LSRX01000801">
    <property type="protein sequence ID" value="OLP88666.1"/>
    <property type="molecule type" value="Genomic_DNA"/>
</dbReference>
<feature type="compositionally biased region" description="Acidic residues" evidence="2">
    <location>
        <begin position="822"/>
        <end position="831"/>
    </location>
</feature>
<proteinExistence type="predicted"/>
<dbReference type="Proteomes" id="UP000186817">
    <property type="component" value="Unassembled WGS sequence"/>
</dbReference>
<feature type="coiled-coil region" evidence="1">
    <location>
        <begin position="692"/>
        <end position="723"/>
    </location>
</feature>
<dbReference type="AlphaFoldDB" id="A0A1Q9D0G6"/>
<gene>
    <name evidence="3" type="ORF">AK812_SmicGene29972</name>
</gene>
<organism evidence="3 4">
    <name type="scientific">Symbiodinium microadriaticum</name>
    <name type="common">Dinoflagellate</name>
    <name type="synonym">Zooxanthella microadriatica</name>
    <dbReference type="NCBI Taxonomy" id="2951"/>
    <lineage>
        <taxon>Eukaryota</taxon>
        <taxon>Sar</taxon>
        <taxon>Alveolata</taxon>
        <taxon>Dinophyceae</taxon>
        <taxon>Suessiales</taxon>
        <taxon>Symbiodiniaceae</taxon>
        <taxon>Symbiodinium</taxon>
    </lineage>
</organism>
<accession>A0A1Q9D0G6</accession>
<feature type="compositionally biased region" description="Pro residues" evidence="2">
    <location>
        <begin position="873"/>
        <end position="894"/>
    </location>
</feature>
<evidence type="ECO:0000256" key="2">
    <source>
        <dbReference type="SAM" id="MobiDB-lite"/>
    </source>
</evidence>
<evidence type="ECO:0000313" key="4">
    <source>
        <dbReference type="Proteomes" id="UP000186817"/>
    </source>
</evidence>
<keyword evidence="4" id="KW-1185">Reference proteome</keyword>